<dbReference type="GO" id="GO:0004124">
    <property type="term" value="F:cysteine synthase activity"/>
    <property type="evidence" value="ECO:0007669"/>
    <property type="project" value="UniProtKB-EC"/>
</dbReference>
<feature type="domain" description="Tryptophan synthase beta chain-like PALP" evidence="3">
    <location>
        <begin position="7"/>
        <end position="302"/>
    </location>
</feature>
<protein>
    <submittedName>
        <fullName evidence="4">Cysteine synthase A</fullName>
        <ecNumber evidence="4">2.5.1.47</ecNumber>
    </submittedName>
</protein>
<evidence type="ECO:0000256" key="1">
    <source>
        <dbReference type="ARBA" id="ARBA00001933"/>
    </source>
</evidence>
<proteinExistence type="predicted"/>
<comment type="caution">
    <text evidence="4">The sequence shown here is derived from an EMBL/GenBank/DDBJ whole genome shotgun (WGS) entry which is preliminary data.</text>
</comment>
<dbReference type="InterPro" id="IPR001926">
    <property type="entry name" value="TrpB-like_PALP"/>
</dbReference>
<keyword evidence="5" id="KW-1185">Reference proteome</keyword>
<dbReference type="RefSeq" id="WP_183733999.1">
    <property type="nucleotide sequence ID" value="NZ_JACHID010000017.1"/>
</dbReference>
<dbReference type="CDD" id="cd01561">
    <property type="entry name" value="CBS_like"/>
    <property type="match status" value="1"/>
</dbReference>
<dbReference type="InterPro" id="IPR001216">
    <property type="entry name" value="P-phosphate_BS"/>
</dbReference>
<reference evidence="4 5" key="1">
    <citation type="submission" date="2020-08" db="EMBL/GenBank/DDBJ databases">
        <title>Genomic Encyclopedia of Type Strains, Phase IV (KMG-IV): sequencing the most valuable type-strain genomes for metagenomic binning, comparative biology and taxonomic classification.</title>
        <authorList>
            <person name="Goeker M."/>
        </authorList>
    </citation>
    <scope>NUCLEOTIDE SEQUENCE [LARGE SCALE GENOMIC DNA]</scope>
    <source>
        <strain evidence="4 5">DSM 22071</strain>
    </source>
</reference>
<name>A0A7W8DHP7_9BACT</name>
<dbReference type="InterPro" id="IPR050214">
    <property type="entry name" value="Cys_Synth/Cystath_Beta-Synth"/>
</dbReference>
<gene>
    <name evidence="4" type="ORF">HNR37_002148</name>
</gene>
<dbReference type="Proteomes" id="UP000528322">
    <property type="component" value="Unassembled WGS sequence"/>
</dbReference>
<comment type="cofactor">
    <cofactor evidence="1">
        <name>pyridoxal 5'-phosphate</name>
        <dbReference type="ChEBI" id="CHEBI:597326"/>
    </cofactor>
</comment>
<evidence type="ECO:0000256" key="2">
    <source>
        <dbReference type="ARBA" id="ARBA00022898"/>
    </source>
</evidence>
<dbReference type="SUPFAM" id="SSF53686">
    <property type="entry name" value="Tryptophan synthase beta subunit-like PLP-dependent enzymes"/>
    <property type="match status" value="1"/>
</dbReference>
<dbReference type="PROSITE" id="PS00901">
    <property type="entry name" value="CYS_SYNTHASE"/>
    <property type="match status" value="1"/>
</dbReference>
<dbReference type="PANTHER" id="PTHR10314">
    <property type="entry name" value="CYSTATHIONINE BETA-SYNTHASE"/>
    <property type="match status" value="1"/>
</dbReference>
<dbReference type="AlphaFoldDB" id="A0A7W8DHP7"/>
<evidence type="ECO:0000313" key="5">
    <source>
        <dbReference type="Proteomes" id="UP000528322"/>
    </source>
</evidence>
<dbReference type="EC" id="2.5.1.47" evidence="4"/>
<evidence type="ECO:0000259" key="3">
    <source>
        <dbReference type="Pfam" id="PF00291"/>
    </source>
</evidence>
<evidence type="ECO:0000313" key="4">
    <source>
        <dbReference type="EMBL" id="MBB5022801.1"/>
    </source>
</evidence>
<dbReference type="EMBL" id="JACHID010000017">
    <property type="protein sequence ID" value="MBB5022801.1"/>
    <property type="molecule type" value="Genomic_DNA"/>
</dbReference>
<accession>A0A7W8DHP7</accession>
<dbReference type="Gene3D" id="3.40.50.1100">
    <property type="match status" value="2"/>
</dbReference>
<dbReference type="GO" id="GO:0006535">
    <property type="term" value="P:cysteine biosynthetic process from serine"/>
    <property type="evidence" value="ECO:0007669"/>
    <property type="project" value="InterPro"/>
</dbReference>
<sequence>MLASTLDMIGNTPLIALDRIHRGPGRLLAKAEFIQPGGSVKDRAALAIIEDAYRTGELVKGQPVVEMTSGNMGAGLAVVCNVLGNPFVATMSRGNSPERARMLRSLGAELILVPQVNGTLGKVTGPDIEAAVEEARRIAEERGAYYVNQFYRDGCMRAHEEGTGPELWKELGSAIDAFVAAVGSGGTFVGTSRFLKRSQPNIRCYAVEPQGAEVLAGKPLEKPGHMLQGTGYGLIPPHWEAGLADGFFSVSDEEATEFRQRLANEEGLHVGYSAAANVCAAIKLLQSRELGAHPNVITMLCDTGLKY</sequence>
<keyword evidence="4" id="KW-0808">Transferase</keyword>
<keyword evidence="2" id="KW-0663">Pyridoxal phosphate</keyword>
<dbReference type="Pfam" id="PF00291">
    <property type="entry name" value="PALP"/>
    <property type="match status" value="1"/>
</dbReference>
<dbReference type="InterPro" id="IPR036052">
    <property type="entry name" value="TrpB-like_PALP_sf"/>
</dbReference>
<organism evidence="4 5">
    <name type="scientific">Desulfurispira natronophila</name>
    <dbReference type="NCBI Taxonomy" id="682562"/>
    <lineage>
        <taxon>Bacteria</taxon>
        <taxon>Pseudomonadati</taxon>
        <taxon>Chrysiogenota</taxon>
        <taxon>Chrysiogenia</taxon>
        <taxon>Chrysiogenales</taxon>
        <taxon>Chrysiogenaceae</taxon>
        <taxon>Desulfurispira</taxon>
    </lineage>
</organism>